<evidence type="ECO:0000256" key="2">
    <source>
        <dbReference type="ARBA" id="ARBA00004496"/>
    </source>
</evidence>
<evidence type="ECO:0000256" key="8">
    <source>
        <dbReference type="ARBA" id="ARBA00047304"/>
    </source>
</evidence>
<evidence type="ECO:0000256" key="1">
    <source>
        <dbReference type="ARBA" id="ARBA00004123"/>
    </source>
</evidence>
<dbReference type="Proteomes" id="UP000288805">
    <property type="component" value="Unassembled WGS sequence"/>
</dbReference>
<gene>
    <name evidence="11" type="primary">N_305</name>
    <name evidence="11" type="ORF">CK203_086587</name>
</gene>
<dbReference type="AlphaFoldDB" id="A0A438FJB6"/>
<dbReference type="GO" id="GO:0007165">
    <property type="term" value="P:signal transduction"/>
    <property type="evidence" value="ECO:0007669"/>
    <property type="project" value="InterPro"/>
</dbReference>
<evidence type="ECO:0000256" key="9">
    <source>
        <dbReference type="ARBA" id="ARBA00061488"/>
    </source>
</evidence>
<evidence type="ECO:0000256" key="7">
    <source>
        <dbReference type="ARBA" id="ARBA00023242"/>
    </source>
</evidence>
<dbReference type="GO" id="GO:0005634">
    <property type="term" value="C:nucleus"/>
    <property type="evidence" value="ECO:0007669"/>
    <property type="project" value="UniProtKB-SubCell"/>
</dbReference>
<dbReference type="PROSITE" id="PS50104">
    <property type="entry name" value="TIR"/>
    <property type="match status" value="1"/>
</dbReference>
<dbReference type="EC" id="3.2.2.6" evidence="3"/>
<keyword evidence="6" id="KW-0520">NAD</keyword>
<protein>
    <recommendedName>
        <fullName evidence="3">ADP-ribosyl cyclase/cyclic ADP-ribose hydrolase</fullName>
        <ecNumber evidence="3">3.2.2.6</ecNumber>
    </recommendedName>
</protein>
<dbReference type="PANTHER" id="PTHR32009">
    <property type="entry name" value="TMV RESISTANCE PROTEIN N-LIKE"/>
    <property type="match status" value="1"/>
</dbReference>
<comment type="caution">
    <text evidence="11">The sequence shown here is derived from an EMBL/GenBank/DDBJ whole genome shotgun (WGS) entry which is preliminary data.</text>
</comment>
<dbReference type="InterPro" id="IPR000157">
    <property type="entry name" value="TIR_dom"/>
</dbReference>
<comment type="subcellular location">
    <subcellularLocation>
        <location evidence="2">Cytoplasm</location>
    </subcellularLocation>
    <subcellularLocation>
        <location evidence="1">Nucleus</location>
    </subcellularLocation>
</comment>
<comment type="similarity">
    <text evidence="9">Belongs to the disease resistance TIR-NB-LRR family.</text>
</comment>
<evidence type="ECO:0000313" key="11">
    <source>
        <dbReference type="EMBL" id="RVW60071.1"/>
    </source>
</evidence>
<name>A0A438FJB6_VITVI</name>
<dbReference type="PANTHER" id="PTHR32009:SF39">
    <property type="entry name" value="TIR DOMAIN-CONTAINING PROTEIN"/>
    <property type="match status" value="1"/>
</dbReference>
<evidence type="ECO:0000313" key="12">
    <source>
        <dbReference type="Proteomes" id="UP000288805"/>
    </source>
</evidence>
<dbReference type="FunFam" id="3.40.50.10140:FF:000007">
    <property type="entry name" value="Disease resistance protein (TIR-NBS-LRR class)"/>
    <property type="match status" value="1"/>
</dbReference>
<keyword evidence="4" id="KW-0963">Cytoplasm</keyword>
<evidence type="ECO:0000256" key="6">
    <source>
        <dbReference type="ARBA" id="ARBA00023027"/>
    </source>
</evidence>
<dbReference type="GO" id="GO:0061809">
    <property type="term" value="F:NAD+ nucleosidase activity, cyclic ADP-ribose generating"/>
    <property type="evidence" value="ECO:0007669"/>
    <property type="project" value="UniProtKB-EC"/>
</dbReference>
<dbReference type="SUPFAM" id="SSF52200">
    <property type="entry name" value="Toll/Interleukin receptor TIR domain"/>
    <property type="match status" value="1"/>
</dbReference>
<dbReference type="EMBL" id="QGNW01000870">
    <property type="protein sequence ID" value="RVW60071.1"/>
    <property type="molecule type" value="Genomic_DNA"/>
</dbReference>
<feature type="domain" description="TIR" evidence="10">
    <location>
        <begin position="95"/>
        <end position="242"/>
    </location>
</feature>
<dbReference type="SMART" id="SM00255">
    <property type="entry name" value="TIR"/>
    <property type="match status" value="1"/>
</dbReference>
<proteinExistence type="inferred from homology"/>
<reference evidence="11 12" key="1">
    <citation type="journal article" date="2018" name="PLoS Genet.">
        <title>Population sequencing reveals clonal diversity and ancestral inbreeding in the grapevine cultivar Chardonnay.</title>
        <authorList>
            <person name="Roach M.J."/>
            <person name="Johnson D.L."/>
            <person name="Bohlmann J."/>
            <person name="van Vuuren H.J."/>
            <person name="Jones S.J."/>
            <person name="Pretorius I.S."/>
            <person name="Schmidt S.A."/>
            <person name="Borneman A.R."/>
        </authorList>
    </citation>
    <scope>NUCLEOTIDE SEQUENCE [LARGE SCALE GENOMIC DNA]</scope>
    <source>
        <strain evidence="12">cv. Chardonnay</strain>
        <tissue evidence="11">Leaf</tissue>
    </source>
</reference>
<evidence type="ECO:0000256" key="4">
    <source>
        <dbReference type="ARBA" id="ARBA00022490"/>
    </source>
</evidence>
<comment type="catalytic activity">
    <reaction evidence="8">
        <text>NAD(+) + H2O = ADP-D-ribose + nicotinamide + H(+)</text>
        <dbReference type="Rhea" id="RHEA:16301"/>
        <dbReference type="ChEBI" id="CHEBI:15377"/>
        <dbReference type="ChEBI" id="CHEBI:15378"/>
        <dbReference type="ChEBI" id="CHEBI:17154"/>
        <dbReference type="ChEBI" id="CHEBI:57540"/>
        <dbReference type="ChEBI" id="CHEBI:57967"/>
        <dbReference type="EC" id="3.2.2.6"/>
    </reaction>
    <physiologicalReaction direction="left-to-right" evidence="8">
        <dbReference type="Rhea" id="RHEA:16302"/>
    </physiologicalReaction>
</comment>
<evidence type="ECO:0000259" key="10">
    <source>
        <dbReference type="PROSITE" id="PS50104"/>
    </source>
</evidence>
<dbReference type="GO" id="GO:0050832">
    <property type="term" value="P:defense response to fungus"/>
    <property type="evidence" value="ECO:0007669"/>
    <property type="project" value="UniProtKB-ARBA"/>
</dbReference>
<keyword evidence="5" id="KW-0378">Hydrolase</keyword>
<dbReference type="GO" id="GO:0043068">
    <property type="term" value="P:positive regulation of programmed cell death"/>
    <property type="evidence" value="ECO:0007669"/>
    <property type="project" value="UniProtKB-ARBA"/>
</dbReference>
<dbReference type="Pfam" id="PF01582">
    <property type="entry name" value="TIR"/>
    <property type="match status" value="1"/>
</dbReference>
<dbReference type="Gene3D" id="3.40.50.10140">
    <property type="entry name" value="Toll/interleukin-1 receptor homology (TIR) domain"/>
    <property type="match status" value="1"/>
</dbReference>
<accession>A0A438FJB6</accession>
<evidence type="ECO:0000256" key="5">
    <source>
        <dbReference type="ARBA" id="ARBA00022801"/>
    </source>
</evidence>
<dbReference type="InterPro" id="IPR035897">
    <property type="entry name" value="Toll_tir_struct_dom_sf"/>
</dbReference>
<sequence>MNNGNRKRQKFTADKAQSYFVDLDYPPSFPEKFIPSSLNPSFIIPSSSIEIAIFLSSPSASMESFSETEESIEDLAVASASTQLVSYSSTSNPRWSHDVFLSFRGADTRYNFTDHLYTALVQRGINTFKDDDNLIRRGEEIAPKLLKAVEESRSCIVVLSKTYADSRWCLDELATIMERRGEFGQLVFPIFYHVDPSDVRNQSGSFGKAFANYEENWKDKVERWRAALTEVANLSGWHLLQG</sequence>
<evidence type="ECO:0000256" key="3">
    <source>
        <dbReference type="ARBA" id="ARBA00011982"/>
    </source>
</evidence>
<dbReference type="GO" id="GO:0005737">
    <property type="term" value="C:cytoplasm"/>
    <property type="evidence" value="ECO:0007669"/>
    <property type="project" value="UniProtKB-SubCell"/>
</dbReference>
<organism evidence="11 12">
    <name type="scientific">Vitis vinifera</name>
    <name type="common">Grape</name>
    <dbReference type="NCBI Taxonomy" id="29760"/>
    <lineage>
        <taxon>Eukaryota</taxon>
        <taxon>Viridiplantae</taxon>
        <taxon>Streptophyta</taxon>
        <taxon>Embryophyta</taxon>
        <taxon>Tracheophyta</taxon>
        <taxon>Spermatophyta</taxon>
        <taxon>Magnoliopsida</taxon>
        <taxon>eudicotyledons</taxon>
        <taxon>Gunneridae</taxon>
        <taxon>Pentapetalae</taxon>
        <taxon>rosids</taxon>
        <taxon>Vitales</taxon>
        <taxon>Vitaceae</taxon>
        <taxon>Viteae</taxon>
        <taxon>Vitis</taxon>
    </lineage>
</organism>
<keyword evidence="7" id="KW-0539">Nucleus</keyword>